<accession>A0ABY5AS65</accession>
<dbReference type="InterPro" id="IPR007378">
    <property type="entry name" value="Tic22-like"/>
</dbReference>
<reference evidence="3" key="1">
    <citation type="submission" date="2022-06" db="EMBL/GenBank/DDBJ databases">
        <title>Genome sequence of Phormidium yuhuli AB48 isolated from an industrial photobioreactor environment.</title>
        <authorList>
            <person name="Qiu Y."/>
            <person name="Noonan A.J.C."/>
            <person name="Dofher K."/>
            <person name="Koch M."/>
            <person name="Kieft B."/>
            <person name="Lin X."/>
            <person name="Ziels R.M."/>
            <person name="Hallam S.J."/>
        </authorList>
    </citation>
    <scope>NUCLEOTIDE SEQUENCE</scope>
    <source>
        <strain evidence="3">AB48</strain>
    </source>
</reference>
<organism evidence="3 4">
    <name type="scientific">Phormidium yuhuli AB48</name>
    <dbReference type="NCBI Taxonomy" id="2940671"/>
    <lineage>
        <taxon>Bacteria</taxon>
        <taxon>Bacillati</taxon>
        <taxon>Cyanobacteriota</taxon>
        <taxon>Cyanophyceae</taxon>
        <taxon>Oscillatoriophycideae</taxon>
        <taxon>Oscillatoriales</taxon>
        <taxon>Oscillatoriaceae</taxon>
        <taxon>Phormidium</taxon>
        <taxon>Phormidium yuhuli</taxon>
    </lineage>
</organism>
<feature type="coiled-coil region" evidence="1">
    <location>
        <begin position="209"/>
        <end position="236"/>
    </location>
</feature>
<gene>
    <name evidence="3" type="ORF">NEA10_04850</name>
</gene>
<proteinExistence type="predicted"/>
<sequence length="280" mass="30724">MKSLIRWGATLGLVGGTLFGSISAPAPALALSEDEILQKLASVPVFAITDAEGSPLIASISNPQSGNGRTEVAGVFMNPQDANRFVERLTQEQPEMAGFVQVTVVSLAEIYRLEQSQQNNAIEFSYVPTRQEVESAVSVLLDSGREDELLQQNGEYTYPGVPLFMATAGPDQGYMTVELDGEVVIPLFFDREDLDNVIARFQEQQPDFAATVQTDVVQLEGVLETLRNENNEVMEQLMFVPHSESLEFVGNMMRQMQQQQQQQLQLQPGEGASPLPGSAR</sequence>
<evidence type="ECO:0000256" key="1">
    <source>
        <dbReference type="SAM" id="Coils"/>
    </source>
</evidence>
<dbReference type="PANTHER" id="PTHR33926">
    <property type="entry name" value="PROTEIN TIC 22, CHLOROPLASTIC"/>
    <property type="match status" value="1"/>
</dbReference>
<dbReference type="Pfam" id="PF04278">
    <property type="entry name" value="Tic22"/>
    <property type="match status" value="1"/>
</dbReference>
<keyword evidence="1" id="KW-0175">Coiled coil</keyword>
<dbReference type="Gene3D" id="3.40.1350.100">
    <property type="match status" value="2"/>
</dbReference>
<evidence type="ECO:0000256" key="2">
    <source>
        <dbReference type="SAM" id="MobiDB-lite"/>
    </source>
</evidence>
<protein>
    <submittedName>
        <fullName evidence="3">Uncharacterized protein</fullName>
    </submittedName>
</protein>
<dbReference type="EMBL" id="CP098611">
    <property type="protein sequence ID" value="USR92055.1"/>
    <property type="molecule type" value="Genomic_DNA"/>
</dbReference>
<evidence type="ECO:0000313" key="4">
    <source>
        <dbReference type="Proteomes" id="UP001056708"/>
    </source>
</evidence>
<feature type="region of interest" description="Disordered" evidence="2">
    <location>
        <begin position="260"/>
        <end position="280"/>
    </location>
</feature>
<evidence type="ECO:0000313" key="3">
    <source>
        <dbReference type="EMBL" id="USR92055.1"/>
    </source>
</evidence>
<name>A0ABY5AS65_9CYAN</name>
<dbReference type="PANTHER" id="PTHR33926:SF4">
    <property type="entry name" value="PROTEIN TIC 22, CHLOROPLASTIC"/>
    <property type="match status" value="1"/>
</dbReference>
<dbReference type="Proteomes" id="UP001056708">
    <property type="component" value="Chromosome"/>
</dbReference>
<keyword evidence="4" id="KW-1185">Reference proteome</keyword>
<dbReference type="RefSeq" id="WP_252664134.1">
    <property type="nucleotide sequence ID" value="NZ_CP098611.1"/>
</dbReference>